<evidence type="ECO:0000313" key="7">
    <source>
        <dbReference type="EMBL" id="GGO47106.1"/>
    </source>
</evidence>
<proteinExistence type="inferred from homology"/>
<dbReference type="PANTHER" id="PTHR11604:SF0">
    <property type="entry name" value="PROFILIN"/>
    <property type="match status" value="1"/>
</dbReference>
<keyword evidence="5" id="KW-0206">Cytoskeleton</keyword>
<comment type="similarity">
    <text evidence="2">Belongs to the profilin family.</text>
</comment>
<dbReference type="Proteomes" id="UP000656881">
    <property type="component" value="Unassembled WGS sequence"/>
</dbReference>
<gene>
    <name evidence="7" type="ORF">GCM10012286_39590</name>
</gene>
<dbReference type="InterPro" id="IPR005455">
    <property type="entry name" value="PFN_euk"/>
</dbReference>
<dbReference type="EMBL" id="BMNG01000008">
    <property type="protein sequence ID" value="GGO47106.1"/>
    <property type="molecule type" value="Genomic_DNA"/>
</dbReference>
<evidence type="ECO:0000256" key="6">
    <source>
        <dbReference type="SAM" id="MobiDB-lite"/>
    </source>
</evidence>
<evidence type="ECO:0000256" key="5">
    <source>
        <dbReference type="ARBA" id="ARBA00023212"/>
    </source>
</evidence>
<feature type="region of interest" description="Disordered" evidence="6">
    <location>
        <begin position="7"/>
        <end position="26"/>
    </location>
</feature>
<dbReference type="RefSeq" id="WP_189174968.1">
    <property type="nucleotide sequence ID" value="NZ_BMNG01000008.1"/>
</dbReference>
<dbReference type="InterPro" id="IPR048278">
    <property type="entry name" value="PFN"/>
</dbReference>
<keyword evidence="4" id="KW-0009">Actin-binding</keyword>
<dbReference type="Gene3D" id="3.30.450.30">
    <property type="entry name" value="Dynein light chain 2a, cytoplasmic"/>
    <property type="match status" value="1"/>
</dbReference>
<dbReference type="SUPFAM" id="SSF55770">
    <property type="entry name" value="Profilin (actin-binding protein)"/>
    <property type="match status" value="1"/>
</dbReference>
<evidence type="ECO:0008006" key="9">
    <source>
        <dbReference type="Google" id="ProtNLM"/>
    </source>
</evidence>
<dbReference type="Pfam" id="PF00235">
    <property type="entry name" value="Profilin"/>
    <property type="match status" value="1"/>
</dbReference>
<dbReference type="SMART" id="SM00392">
    <property type="entry name" value="PROF"/>
    <property type="match status" value="1"/>
</dbReference>
<comment type="subcellular location">
    <subcellularLocation>
        <location evidence="1">Cytoplasm</location>
        <location evidence="1">Cytoskeleton</location>
    </subcellularLocation>
</comment>
<evidence type="ECO:0000256" key="4">
    <source>
        <dbReference type="ARBA" id="ARBA00023203"/>
    </source>
</evidence>
<keyword evidence="3" id="KW-0963">Cytoplasm</keyword>
<evidence type="ECO:0000256" key="3">
    <source>
        <dbReference type="ARBA" id="ARBA00022490"/>
    </source>
</evidence>
<sequence length="157" mass="17503">MRERWQKFMGQGDDFGDQYQRPGGQWSTKPGDEWQQYMDYYLMGSGAFSSGVILDFEGRTLATSYDIQVTEKEGFLLGALVDEPENLGSRSVRIGGNEYANLGHEVRTLYGSNGFNGFLAAKSRTALVACLYVEGQPRSDASNVLEKFVDFLVKKGL</sequence>
<evidence type="ECO:0000313" key="8">
    <source>
        <dbReference type="Proteomes" id="UP000656881"/>
    </source>
</evidence>
<protein>
    <recommendedName>
        <fullName evidence="9">Profilin</fullName>
    </recommendedName>
</protein>
<evidence type="ECO:0000256" key="2">
    <source>
        <dbReference type="ARBA" id="ARBA00010058"/>
    </source>
</evidence>
<keyword evidence="8" id="KW-1185">Reference proteome</keyword>
<dbReference type="InterPro" id="IPR036140">
    <property type="entry name" value="PFN_sf"/>
</dbReference>
<evidence type="ECO:0000256" key="1">
    <source>
        <dbReference type="ARBA" id="ARBA00004245"/>
    </source>
</evidence>
<organism evidence="7 8">
    <name type="scientific">Streptomyces lasiicapitis</name>
    <dbReference type="NCBI Taxonomy" id="1923961"/>
    <lineage>
        <taxon>Bacteria</taxon>
        <taxon>Bacillati</taxon>
        <taxon>Actinomycetota</taxon>
        <taxon>Actinomycetes</taxon>
        <taxon>Kitasatosporales</taxon>
        <taxon>Streptomycetaceae</taxon>
        <taxon>Streptomyces</taxon>
    </lineage>
</organism>
<accession>A0ABQ2M5K1</accession>
<comment type="caution">
    <text evidence="7">The sequence shown here is derived from an EMBL/GenBank/DDBJ whole genome shotgun (WGS) entry which is preliminary data.</text>
</comment>
<reference evidence="8" key="1">
    <citation type="journal article" date="2019" name="Int. J. Syst. Evol. Microbiol.">
        <title>The Global Catalogue of Microorganisms (GCM) 10K type strain sequencing project: providing services to taxonomists for standard genome sequencing and annotation.</title>
        <authorList>
            <consortium name="The Broad Institute Genomics Platform"/>
            <consortium name="The Broad Institute Genome Sequencing Center for Infectious Disease"/>
            <person name="Wu L."/>
            <person name="Ma J."/>
        </authorList>
    </citation>
    <scope>NUCLEOTIDE SEQUENCE [LARGE SCALE GENOMIC DNA]</scope>
    <source>
        <strain evidence="8">CGMCC 4.7349</strain>
    </source>
</reference>
<name>A0ABQ2M5K1_9ACTN</name>
<dbReference type="PANTHER" id="PTHR11604">
    <property type="entry name" value="PROFILIN"/>
    <property type="match status" value="1"/>
</dbReference>